<reference evidence="3" key="2">
    <citation type="submission" date="2025-08" db="UniProtKB">
        <authorList>
            <consortium name="RefSeq"/>
        </authorList>
    </citation>
    <scope>IDENTIFICATION</scope>
    <source>
        <tissue evidence="3">Leaf</tissue>
    </source>
</reference>
<dbReference type="OrthoDB" id="1305535at2759"/>
<keyword evidence="2" id="KW-1185">Reference proteome</keyword>
<evidence type="ECO:0000313" key="3">
    <source>
        <dbReference type="RefSeq" id="XP_016500061.1"/>
    </source>
</evidence>
<accession>A0A1S4CG16</accession>
<proteinExistence type="predicted"/>
<organism evidence="2 3">
    <name type="scientific">Nicotiana tabacum</name>
    <name type="common">Common tobacco</name>
    <dbReference type="NCBI Taxonomy" id="4097"/>
    <lineage>
        <taxon>Eukaryota</taxon>
        <taxon>Viridiplantae</taxon>
        <taxon>Streptophyta</taxon>
        <taxon>Embryophyta</taxon>
        <taxon>Tracheophyta</taxon>
        <taxon>Spermatophyta</taxon>
        <taxon>Magnoliopsida</taxon>
        <taxon>eudicotyledons</taxon>
        <taxon>Gunneridae</taxon>
        <taxon>Pentapetalae</taxon>
        <taxon>asterids</taxon>
        <taxon>lamiids</taxon>
        <taxon>Solanales</taxon>
        <taxon>Solanaceae</taxon>
        <taxon>Nicotianoideae</taxon>
        <taxon>Nicotianeae</taxon>
        <taxon>Nicotiana</taxon>
    </lineage>
</organism>
<dbReference type="KEGG" id="nta:107818545"/>
<evidence type="ECO:0000256" key="1">
    <source>
        <dbReference type="SAM" id="MobiDB-lite"/>
    </source>
</evidence>
<feature type="compositionally biased region" description="Basic and acidic residues" evidence="1">
    <location>
        <begin position="173"/>
        <end position="191"/>
    </location>
</feature>
<dbReference type="AlphaFoldDB" id="A0A1S4CG16"/>
<protein>
    <submittedName>
        <fullName evidence="3">Uncharacterized protein LOC107818545</fullName>
    </submittedName>
</protein>
<evidence type="ECO:0000313" key="2">
    <source>
        <dbReference type="Proteomes" id="UP000790787"/>
    </source>
</evidence>
<sequence>MGEPDEENVFADIDKCIEDTNAIVPPRVDAATFIVEHSLILLYRSVIFFFKQLPGEHLHEAWDRFKLYLVRSLNHGFLDNILLEMFYMCLDPMNQSIAKNAADGSFMDRTFARITQILDKMAEHNQVWHAEDTKGGIAYSTPSLTNMIKENQERDQMRTMKKQIISTIHNEDIKDHPTKVPDNHTNRDLTRKGKGQYSNSPYWKESSSSDSKLESILERVLQNHERSNTSMKNMTKLVGSHTASIQKLEMQMRDLSREQNPKQKGMLPSDAIANPKGSGSGPTSHCMSITTQSGKLLQGENEQVVEVEDSEQEVEGQVAVPNVVELERFPKKVKAQEVNHEEVKEKVIEAPKPLAPIHRHPPLFPQRLARRVDDSKFEKFYDILKQLSVNIPFVKAFQEMSGFAKYLKDLITKKKTTKNEVVNVIHRVSFIIATTVVQKKEDLGAFTIPCTIGLRDFS</sequence>
<dbReference type="PaxDb" id="4097-A0A1S4CG16"/>
<dbReference type="PANTHER" id="PTHR33223:SF11">
    <property type="entry name" value="ELEMENT PROTEIN, PUTATIVE-RELATED"/>
    <property type="match status" value="1"/>
</dbReference>
<name>A0A1S4CG16_TOBAC</name>
<dbReference type="Proteomes" id="UP000790787">
    <property type="component" value="Chromosome 2"/>
</dbReference>
<feature type="region of interest" description="Disordered" evidence="1">
    <location>
        <begin position="173"/>
        <end position="209"/>
    </location>
</feature>
<reference evidence="2" key="1">
    <citation type="journal article" date="2014" name="Nat. Commun.">
        <title>The tobacco genome sequence and its comparison with those of tomato and potato.</title>
        <authorList>
            <person name="Sierro N."/>
            <person name="Battey J.N."/>
            <person name="Ouadi S."/>
            <person name="Bakaher N."/>
            <person name="Bovet L."/>
            <person name="Willig A."/>
            <person name="Goepfert S."/>
            <person name="Peitsch M.C."/>
            <person name="Ivanov N.V."/>
        </authorList>
    </citation>
    <scope>NUCLEOTIDE SEQUENCE [LARGE SCALE GENOMIC DNA]</scope>
</reference>
<dbReference type="PANTHER" id="PTHR33223">
    <property type="entry name" value="CCHC-TYPE DOMAIN-CONTAINING PROTEIN"/>
    <property type="match status" value="1"/>
</dbReference>
<dbReference type="RefSeq" id="XP_016500061.1">
    <property type="nucleotide sequence ID" value="XM_016644575.1"/>
</dbReference>
<gene>
    <name evidence="3" type="primary">LOC107818545</name>
</gene>
<dbReference type="GeneID" id="107818545"/>